<gene>
    <name evidence="2" type="ORF">E2F49_07110</name>
</gene>
<dbReference type="RefSeq" id="WP_133393161.1">
    <property type="nucleotide sequence ID" value="NZ_SMTG01000002.1"/>
</dbReference>
<comment type="caution">
    <text evidence="2">The sequence shown here is derived from an EMBL/GenBank/DDBJ whole genome shotgun (WGS) entry which is preliminary data.</text>
</comment>
<sequence>MEHDDLKSAWQSLEARMARSDAVQLALLRETRMNRARGHLRMLKLGHWLQCALGLGLIALGVACWTRNTDVPGLLAAGLALHAFGVLNILGGTLTLVLAARVDYSAPVLTIQRQLAALLRAYALNATVCGLPWWIMWLPVVVAVAGLGDVPRGAGTPGWIVWSLAISAIGLVVTWLYSLRHRRRLLRTDAGTSTSCGDGADGIRRSQRVLAEIAEFEAR</sequence>
<dbReference type="AlphaFoldDB" id="A0A4R5UEL4"/>
<evidence type="ECO:0000313" key="2">
    <source>
        <dbReference type="EMBL" id="TDK33748.1"/>
    </source>
</evidence>
<organism evidence="2 3">
    <name type="scientific">Luteimonas terrae</name>
    <dbReference type="NCBI Taxonomy" id="1530191"/>
    <lineage>
        <taxon>Bacteria</taxon>
        <taxon>Pseudomonadati</taxon>
        <taxon>Pseudomonadota</taxon>
        <taxon>Gammaproteobacteria</taxon>
        <taxon>Lysobacterales</taxon>
        <taxon>Lysobacteraceae</taxon>
        <taxon>Luteimonas</taxon>
    </lineage>
</organism>
<dbReference type="Proteomes" id="UP000295543">
    <property type="component" value="Unassembled WGS sequence"/>
</dbReference>
<keyword evidence="3" id="KW-1185">Reference proteome</keyword>
<evidence type="ECO:0000313" key="3">
    <source>
        <dbReference type="Proteomes" id="UP000295543"/>
    </source>
</evidence>
<dbReference type="OrthoDB" id="5954304at2"/>
<protein>
    <recommendedName>
        <fullName evidence="4">Serine/threonine protein kinase</fullName>
    </recommendedName>
</protein>
<name>A0A4R5UEL4_9GAMM</name>
<feature type="transmembrane region" description="Helical" evidence="1">
    <location>
        <begin position="121"/>
        <end position="147"/>
    </location>
</feature>
<keyword evidence="1" id="KW-1133">Transmembrane helix</keyword>
<evidence type="ECO:0008006" key="4">
    <source>
        <dbReference type="Google" id="ProtNLM"/>
    </source>
</evidence>
<keyword evidence="1" id="KW-0472">Membrane</keyword>
<reference evidence="2 3" key="1">
    <citation type="submission" date="2019-03" db="EMBL/GenBank/DDBJ databases">
        <title>Luteimonas zhaokaii sp.nov., isolated from the rectal contents of Plateau pika in Yushu, Qinghai Province, China.</title>
        <authorList>
            <person name="Zhang G."/>
        </authorList>
    </citation>
    <scope>NUCLEOTIDE SEQUENCE [LARGE SCALE GENOMIC DNA]</scope>
    <source>
        <strain evidence="2 3">THG-MD21</strain>
    </source>
</reference>
<accession>A0A4R5UEL4</accession>
<feature type="transmembrane region" description="Helical" evidence="1">
    <location>
        <begin position="45"/>
        <end position="68"/>
    </location>
</feature>
<proteinExistence type="predicted"/>
<keyword evidence="1" id="KW-0812">Transmembrane</keyword>
<feature type="transmembrane region" description="Helical" evidence="1">
    <location>
        <begin position="159"/>
        <end position="177"/>
    </location>
</feature>
<feature type="transmembrane region" description="Helical" evidence="1">
    <location>
        <begin position="74"/>
        <end position="100"/>
    </location>
</feature>
<evidence type="ECO:0000256" key="1">
    <source>
        <dbReference type="SAM" id="Phobius"/>
    </source>
</evidence>
<dbReference type="EMBL" id="SMTG01000002">
    <property type="protein sequence ID" value="TDK33748.1"/>
    <property type="molecule type" value="Genomic_DNA"/>
</dbReference>